<dbReference type="EMBL" id="CP123872">
    <property type="protein sequence ID" value="WND03118.1"/>
    <property type="molecule type" value="Genomic_DNA"/>
</dbReference>
<gene>
    <name evidence="10" type="ORF">QGN29_01900</name>
</gene>
<dbReference type="AlphaFoldDB" id="A0AA52EG91"/>
<dbReference type="CDD" id="cd00165">
    <property type="entry name" value="S4"/>
    <property type="match status" value="1"/>
</dbReference>
<dbReference type="Pfam" id="PF01479">
    <property type="entry name" value="S4"/>
    <property type="match status" value="1"/>
</dbReference>
<dbReference type="EC" id="5.4.99.-" evidence="8"/>
<keyword evidence="3 8" id="KW-0413">Isomerase</keyword>
<dbReference type="Pfam" id="PF00849">
    <property type="entry name" value="PseudoU_synth_2"/>
    <property type="match status" value="1"/>
</dbReference>
<dbReference type="InterPro" id="IPR050188">
    <property type="entry name" value="RluA_PseudoU_synthase"/>
</dbReference>
<dbReference type="PANTHER" id="PTHR21600">
    <property type="entry name" value="MITOCHONDRIAL RNA PSEUDOURIDINE SYNTHASE"/>
    <property type="match status" value="1"/>
</dbReference>
<feature type="active site" evidence="6">
    <location>
        <position position="142"/>
    </location>
</feature>
<dbReference type="Gene3D" id="3.30.2350.10">
    <property type="entry name" value="Pseudouridine synthase"/>
    <property type="match status" value="1"/>
</dbReference>
<dbReference type="KEGG" id="tmk:QGN29_01900"/>
<dbReference type="InterPro" id="IPR002942">
    <property type="entry name" value="S4_RNA-bd"/>
</dbReference>
<sequence length="340" mass="37137">MTDQITILIPSDLKGQRLDKVISDLVPDISRSRLKSLIKDGQVAFSNGRRVKSPSQKVHDGDKYILSVPEAEDPLPLAEDIPLDIVYEDADLIVVNKPAGMVVHPAPGSPKSTLVNALLHHCAGSLSGIGGVKRPGIVHRIDKETSGLLVMAKHDKAHNGLAKQFADHSIDRLYSAFCRGEPKELNARIEGNIGRHPGDRKKMAVVSELDGRWAATHFRALDYYMSGNKTVATHIECKLETGRTHQVRVHMNNIGHPLIGDPVYGNLGKFPSTTGQMVRSALMGFKRQALHARSLGFIHPISGAPLKFETELPSDMKDLIDALSSHGKVFPADSKPFDQS</sequence>
<dbReference type="SUPFAM" id="SSF55120">
    <property type="entry name" value="Pseudouridine synthase"/>
    <property type="match status" value="1"/>
</dbReference>
<evidence type="ECO:0000256" key="3">
    <source>
        <dbReference type="ARBA" id="ARBA00023235"/>
    </source>
</evidence>
<dbReference type="GO" id="GO:0000455">
    <property type="term" value="P:enzyme-directed rRNA pseudouridine synthesis"/>
    <property type="evidence" value="ECO:0007669"/>
    <property type="project" value="TreeGrafter"/>
</dbReference>
<organism evidence="10 11">
    <name type="scientific">Temperatibacter marinus</name>
    <dbReference type="NCBI Taxonomy" id="1456591"/>
    <lineage>
        <taxon>Bacteria</taxon>
        <taxon>Pseudomonadati</taxon>
        <taxon>Pseudomonadota</taxon>
        <taxon>Alphaproteobacteria</taxon>
        <taxon>Kordiimonadales</taxon>
        <taxon>Temperatibacteraceae</taxon>
        <taxon>Temperatibacter</taxon>
    </lineage>
</organism>
<evidence type="ECO:0000256" key="5">
    <source>
        <dbReference type="ARBA" id="ARBA00056072"/>
    </source>
</evidence>
<keyword evidence="2 7" id="KW-0694">RNA-binding</keyword>
<dbReference type="PROSITE" id="PS01129">
    <property type="entry name" value="PSI_RLU"/>
    <property type="match status" value="1"/>
</dbReference>
<dbReference type="InterPro" id="IPR006225">
    <property type="entry name" value="PsdUridine_synth_RluC/D"/>
</dbReference>
<reference evidence="10" key="1">
    <citation type="submission" date="2023-04" db="EMBL/GenBank/DDBJ databases">
        <title>Complete genome sequence of Temperatibacter marinus.</title>
        <authorList>
            <person name="Rong J.-C."/>
            <person name="Yi M.-L."/>
            <person name="Zhao Q."/>
        </authorList>
    </citation>
    <scope>NUCLEOTIDE SEQUENCE</scope>
    <source>
        <strain evidence="10">NBRC 110045</strain>
    </source>
</reference>
<dbReference type="InterPro" id="IPR006224">
    <property type="entry name" value="PsdUridine_synth_RluA-like_CS"/>
</dbReference>
<dbReference type="SUPFAM" id="SSF55174">
    <property type="entry name" value="Alpha-L RNA-binding motif"/>
    <property type="match status" value="1"/>
</dbReference>
<dbReference type="Gene3D" id="3.10.290.10">
    <property type="entry name" value="RNA-binding S4 domain"/>
    <property type="match status" value="1"/>
</dbReference>
<dbReference type="PROSITE" id="PS50889">
    <property type="entry name" value="S4"/>
    <property type="match status" value="1"/>
</dbReference>
<evidence type="ECO:0000256" key="7">
    <source>
        <dbReference type="PROSITE-ProRule" id="PRU00182"/>
    </source>
</evidence>
<dbReference type="SMART" id="SM00363">
    <property type="entry name" value="S4"/>
    <property type="match status" value="1"/>
</dbReference>
<evidence type="ECO:0000313" key="10">
    <source>
        <dbReference type="EMBL" id="WND03118.1"/>
    </source>
</evidence>
<evidence type="ECO:0000259" key="9">
    <source>
        <dbReference type="SMART" id="SM00363"/>
    </source>
</evidence>
<proteinExistence type="inferred from homology"/>
<dbReference type="InterPro" id="IPR020103">
    <property type="entry name" value="PsdUridine_synth_cat_dom_sf"/>
</dbReference>
<evidence type="ECO:0000256" key="6">
    <source>
        <dbReference type="PIRSR" id="PIRSR606225-1"/>
    </source>
</evidence>
<protein>
    <recommendedName>
        <fullName evidence="8">Pseudouridine synthase</fullName>
        <ecNumber evidence="8">5.4.99.-</ecNumber>
    </recommendedName>
</protein>
<dbReference type="InterPro" id="IPR036986">
    <property type="entry name" value="S4_RNA-bd_sf"/>
</dbReference>
<name>A0AA52EG91_9PROT</name>
<dbReference type="GO" id="GO:0003723">
    <property type="term" value="F:RNA binding"/>
    <property type="evidence" value="ECO:0007669"/>
    <property type="project" value="UniProtKB-KW"/>
</dbReference>
<accession>A0AA52EG91</accession>
<dbReference type="FunFam" id="3.30.2350.10:FF:000006">
    <property type="entry name" value="Pseudouridine synthase"/>
    <property type="match status" value="1"/>
</dbReference>
<comment type="function">
    <text evidence="5">Responsible for synthesis of pseudouridine from uracil at positions 1911, 1915 and 1917 in 23S ribosomal RNA.</text>
</comment>
<evidence type="ECO:0000313" key="11">
    <source>
        <dbReference type="Proteomes" id="UP001268683"/>
    </source>
</evidence>
<dbReference type="CDD" id="cd02869">
    <property type="entry name" value="PseudoU_synth_RluA_like"/>
    <property type="match status" value="1"/>
</dbReference>
<dbReference type="NCBIfam" id="TIGR00005">
    <property type="entry name" value="rluA_subfam"/>
    <property type="match status" value="1"/>
</dbReference>
<evidence type="ECO:0000256" key="2">
    <source>
        <dbReference type="ARBA" id="ARBA00022884"/>
    </source>
</evidence>
<evidence type="ECO:0000256" key="8">
    <source>
        <dbReference type="RuleBase" id="RU362028"/>
    </source>
</evidence>
<feature type="domain" description="RNA-binding S4" evidence="9">
    <location>
        <begin position="16"/>
        <end position="82"/>
    </location>
</feature>
<dbReference type="GO" id="GO:0160140">
    <property type="term" value="F:23S rRNA pseudouridine(1911/1915/1917) synthase activity"/>
    <property type="evidence" value="ECO:0007669"/>
    <property type="project" value="UniProtKB-EC"/>
</dbReference>
<dbReference type="Proteomes" id="UP001268683">
    <property type="component" value="Chromosome"/>
</dbReference>
<comment type="catalytic activity">
    <reaction evidence="8">
        <text>a uridine in RNA = a pseudouridine in RNA</text>
        <dbReference type="Rhea" id="RHEA:48348"/>
        <dbReference type="Rhea" id="RHEA-COMP:12068"/>
        <dbReference type="Rhea" id="RHEA-COMP:12069"/>
        <dbReference type="ChEBI" id="CHEBI:65314"/>
        <dbReference type="ChEBI" id="CHEBI:65315"/>
    </reaction>
</comment>
<dbReference type="InterPro" id="IPR006145">
    <property type="entry name" value="PsdUridine_synth_RsuA/RluA"/>
</dbReference>
<dbReference type="PANTHER" id="PTHR21600:SF44">
    <property type="entry name" value="RIBOSOMAL LARGE SUBUNIT PSEUDOURIDINE SYNTHASE D"/>
    <property type="match status" value="1"/>
</dbReference>
<evidence type="ECO:0000256" key="1">
    <source>
        <dbReference type="ARBA" id="ARBA00010876"/>
    </source>
</evidence>
<dbReference type="RefSeq" id="WP_310798967.1">
    <property type="nucleotide sequence ID" value="NZ_CP123872.1"/>
</dbReference>
<evidence type="ECO:0000256" key="4">
    <source>
        <dbReference type="ARBA" id="ARBA00036882"/>
    </source>
</evidence>
<keyword evidence="11" id="KW-1185">Reference proteome</keyword>
<comment type="catalytic activity">
    <reaction evidence="4">
        <text>uridine(1911/1915/1917) in 23S rRNA = pseudouridine(1911/1915/1917) in 23S rRNA</text>
        <dbReference type="Rhea" id="RHEA:42524"/>
        <dbReference type="Rhea" id="RHEA-COMP:10097"/>
        <dbReference type="Rhea" id="RHEA-COMP:10098"/>
        <dbReference type="ChEBI" id="CHEBI:65314"/>
        <dbReference type="ChEBI" id="CHEBI:65315"/>
        <dbReference type="EC" id="5.4.99.23"/>
    </reaction>
</comment>
<comment type="similarity">
    <text evidence="1 8">Belongs to the pseudouridine synthase RluA family.</text>
</comment>